<comment type="caution">
    <text evidence="4">The sequence shown here is derived from an EMBL/GenBank/DDBJ whole genome shotgun (WGS) entry which is preliminary data.</text>
</comment>
<keyword evidence="5" id="KW-1185">Reference proteome</keyword>
<proteinExistence type="predicted"/>
<feature type="transmembrane region" description="Helical" evidence="2">
    <location>
        <begin position="102"/>
        <end position="126"/>
    </location>
</feature>
<dbReference type="EMBL" id="QVLV01000038">
    <property type="protein sequence ID" value="RGE55762.1"/>
    <property type="molecule type" value="Genomic_DNA"/>
</dbReference>
<evidence type="ECO:0000256" key="1">
    <source>
        <dbReference type="SAM" id="MobiDB-lite"/>
    </source>
</evidence>
<feature type="compositionally biased region" description="Basic and acidic residues" evidence="1">
    <location>
        <begin position="1"/>
        <end position="10"/>
    </location>
</feature>
<keyword evidence="2" id="KW-0812">Transmembrane</keyword>
<dbReference type="Proteomes" id="UP000260812">
    <property type="component" value="Unassembled WGS sequence"/>
</dbReference>
<evidence type="ECO:0000313" key="3">
    <source>
        <dbReference type="EMBL" id="RGE55762.1"/>
    </source>
</evidence>
<feature type="region of interest" description="Disordered" evidence="1">
    <location>
        <begin position="1"/>
        <end position="39"/>
    </location>
</feature>
<dbReference type="RefSeq" id="WP_102287089.1">
    <property type="nucleotide sequence ID" value="NZ_JBKUNB010000015.1"/>
</dbReference>
<name>A0A3E3I6G1_9FIRM</name>
<dbReference type="InterPro" id="IPR019284">
    <property type="entry name" value="RP532"/>
</dbReference>
<dbReference type="GeneID" id="97990611"/>
<dbReference type="Proteomes" id="UP000261166">
    <property type="component" value="Unassembled WGS sequence"/>
</dbReference>
<evidence type="ECO:0000313" key="4">
    <source>
        <dbReference type="EMBL" id="RGE61611.1"/>
    </source>
</evidence>
<evidence type="ECO:0000256" key="2">
    <source>
        <dbReference type="SAM" id="Phobius"/>
    </source>
</evidence>
<sequence length="170" mass="18268">MSETQSEKAQEVLSKPAADTKPEASLQVDAEMEEEQREQVRQVVTSVMSEFSGPLPPPSIMKGYEDIVPGSADRILSMAENQAKHRQSMEKKIIDIESRDSLLGILFAFFLGASCIIAAIIIVILVPENSGAISGSILGMAGISSVIATFIKGTRSAHTKTSKSISEKDD</sequence>
<feature type="transmembrane region" description="Helical" evidence="2">
    <location>
        <begin position="132"/>
        <end position="151"/>
    </location>
</feature>
<accession>A0A3E3I6G1</accession>
<dbReference type="EMBL" id="QVLU01000051">
    <property type="protein sequence ID" value="RGE61611.1"/>
    <property type="molecule type" value="Genomic_DNA"/>
</dbReference>
<dbReference type="OrthoDB" id="2329681at2"/>
<reference evidence="4 6" key="1">
    <citation type="submission" date="2018-08" db="EMBL/GenBank/DDBJ databases">
        <title>A genome reference for cultivated species of the human gut microbiota.</title>
        <authorList>
            <person name="Zou Y."/>
            <person name="Xue W."/>
            <person name="Luo G."/>
        </authorList>
    </citation>
    <scope>NUCLEOTIDE SEQUENCE [LARGE SCALE GENOMIC DNA]</scope>
    <source>
        <strain evidence="4 6">AF26-4BH</strain>
        <strain evidence="3">TF05-5AC</strain>
    </source>
</reference>
<evidence type="ECO:0000313" key="5">
    <source>
        <dbReference type="Proteomes" id="UP000260812"/>
    </source>
</evidence>
<dbReference type="Pfam" id="PF10097">
    <property type="entry name" value="DUF2335"/>
    <property type="match status" value="1"/>
</dbReference>
<gene>
    <name evidence="4" type="ORF">DWY69_29265</name>
    <name evidence="3" type="ORF">DXC51_28090</name>
</gene>
<protein>
    <submittedName>
        <fullName evidence="4">DUF2335 domain-containing protein</fullName>
    </submittedName>
</protein>
<organism evidence="4 6">
    <name type="scientific">Eisenbergiella massiliensis</name>
    <dbReference type="NCBI Taxonomy" id="1720294"/>
    <lineage>
        <taxon>Bacteria</taxon>
        <taxon>Bacillati</taxon>
        <taxon>Bacillota</taxon>
        <taxon>Clostridia</taxon>
        <taxon>Lachnospirales</taxon>
        <taxon>Lachnospiraceae</taxon>
        <taxon>Eisenbergiella</taxon>
    </lineage>
</organism>
<keyword evidence="2" id="KW-0472">Membrane</keyword>
<dbReference type="AlphaFoldDB" id="A0A3E3I6G1"/>
<evidence type="ECO:0000313" key="6">
    <source>
        <dbReference type="Proteomes" id="UP000261166"/>
    </source>
</evidence>
<keyword evidence="2" id="KW-1133">Transmembrane helix</keyword>